<dbReference type="NCBIfam" id="TIGR00016">
    <property type="entry name" value="ackA"/>
    <property type="match status" value="1"/>
</dbReference>
<evidence type="ECO:0000256" key="6">
    <source>
        <dbReference type="HAMAP-Rule" id="MF_00020"/>
    </source>
</evidence>
<feature type="site" description="Transition state stabilizer" evidence="6">
    <location>
        <position position="177"/>
    </location>
</feature>
<comment type="pathway">
    <text evidence="6">Metabolic intermediate biosynthesis; acetyl-CoA biosynthesis; acetyl-CoA from acetate: step 1/2.</text>
</comment>
<dbReference type="PROSITE" id="PS01075">
    <property type="entry name" value="ACETATE_KINASE_1"/>
    <property type="match status" value="1"/>
</dbReference>
<dbReference type="GO" id="GO:0008776">
    <property type="term" value="F:acetate kinase activity"/>
    <property type="evidence" value="ECO:0007669"/>
    <property type="project" value="UniProtKB-UniRule"/>
</dbReference>
<dbReference type="PANTHER" id="PTHR21060:SF15">
    <property type="entry name" value="ACETATE KINASE-RELATED"/>
    <property type="match status" value="1"/>
</dbReference>
<comment type="cofactor">
    <cofactor evidence="6">
        <name>Mg(2+)</name>
        <dbReference type="ChEBI" id="CHEBI:18420"/>
    </cofactor>
    <cofactor evidence="6">
        <name>Mn(2+)</name>
        <dbReference type="ChEBI" id="CHEBI:29035"/>
    </cofactor>
    <text evidence="6">Mg(2+). Can also accept Mn(2+).</text>
</comment>
<dbReference type="RefSeq" id="WP_063626344.1">
    <property type="nucleotide sequence ID" value="NZ_LVLH01000049.1"/>
</dbReference>
<dbReference type="InterPro" id="IPR043129">
    <property type="entry name" value="ATPase_NBD"/>
</dbReference>
<dbReference type="GO" id="GO:0006083">
    <property type="term" value="P:acetate metabolic process"/>
    <property type="evidence" value="ECO:0007669"/>
    <property type="project" value="TreeGrafter"/>
</dbReference>
<dbReference type="PANTHER" id="PTHR21060">
    <property type="entry name" value="ACETATE KINASE"/>
    <property type="match status" value="1"/>
</dbReference>
<feature type="binding site" evidence="6">
    <location>
        <position position="8"/>
    </location>
    <ligand>
        <name>Mg(2+)</name>
        <dbReference type="ChEBI" id="CHEBI:18420"/>
    </ligand>
</feature>
<feature type="site" description="Transition state stabilizer" evidence="6">
    <location>
        <position position="236"/>
    </location>
</feature>
<comment type="subunit">
    <text evidence="6">Homodimer.</text>
</comment>
<gene>
    <name evidence="8" type="primary">ackA_1</name>
    <name evidence="6" type="synonym">ackA</name>
    <name evidence="8" type="ORF">MGALLINA_05870</name>
</gene>
<keyword evidence="5 6" id="KW-0067">ATP-binding</keyword>
<reference evidence="8 9" key="1">
    <citation type="submission" date="2016-03" db="EMBL/GenBank/DDBJ databases">
        <title>Genome sequence of Mycoplasma gallinarum strain Mgn_IPT.</title>
        <authorList>
            <person name="Yacoub E."/>
            <person name="Sirand-Pugnet P."/>
            <person name="Barre A."/>
            <person name="Maurier F."/>
            <person name="Blanchard A."/>
            <person name="Ben Abdelmoumen B.M."/>
        </authorList>
    </citation>
    <scope>NUCLEOTIDE SEQUENCE [LARGE SCALE GENOMIC DNA]</scope>
    <source>
        <strain evidence="8 9">Mgn_IPT</strain>
    </source>
</reference>
<evidence type="ECO:0000313" key="8">
    <source>
        <dbReference type="EMBL" id="OAB48662.1"/>
    </source>
</evidence>
<dbReference type="GO" id="GO:0005524">
    <property type="term" value="F:ATP binding"/>
    <property type="evidence" value="ECO:0007669"/>
    <property type="project" value="UniProtKB-KW"/>
</dbReference>
<organism evidence="8 9">
    <name type="scientific">Mycoplasmopsis gallinarum</name>
    <dbReference type="NCBI Taxonomy" id="29557"/>
    <lineage>
        <taxon>Bacteria</taxon>
        <taxon>Bacillati</taxon>
        <taxon>Mycoplasmatota</taxon>
        <taxon>Mycoplasmoidales</taxon>
        <taxon>Metamycoplasmataceae</taxon>
        <taxon>Mycoplasmopsis</taxon>
    </lineage>
</organism>
<dbReference type="Proteomes" id="UP000076983">
    <property type="component" value="Unassembled WGS sequence"/>
</dbReference>
<dbReference type="OrthoDB" id="9802453at2"/>
<evidence type="ECO:0000256" key="4">
    <source>
        <dbReference type="ARBA" id="ARBA00022777"/>
    </source>
</evidence>
<evidence type="ECO:0000256" key="3">
    <source>
        <dbReference type="ARBA" id="ARBA00022741"/>
    </source>
</evidence>
<feature type="binding site" evidence="6">
    <location>
        <begin position="278"/>
        <end position="280"/>
    </location>
    <ligand>
        <name>ATP</name>
        <dbReference type="ChEBI" id="CHEBI:30616"/>
    </ligand>
</feature>
<feature type="binding site" evidence="6">
    <location>
        <begin position="203"/>
        <end position="207"/>
    </location>
    <ligand>
        <name>ATP</name>
        <dbReference type="ChEBI" id="CHEBI:30616"/>
    </ligand>
</feature>
<dbReference type="Gene3D" id="3.30.420.40">
    <property type="match status" value="2"/>
</dbReference>
<evidence type="ECO:0000256" key="5">
    <source>
        <dbReference type="ARBA" id="ARBA00022840"/>
    </source>
</evidence>
<comment type="subcellular location">
    <subcellularLocation>
        <location evidence="6">Cytoplasm</location>
    </subcellularLocation>
</comment>
<keyword evidence="2 6" id="KW-0808">Transferase</keyword>
<evidence type="ECO:0000256" key="1">
    <source>
        <dbReference type="ARBA" id="ARBA00008748"/>
    </source>
</evidence>
<evidence type="ECO:0000313" key="9">
    <source>
        <dbReference type="Proteomes" id="UP000076983"/>
    </source>
</evidence>
<dbReference type="EC" id="2.7.2.1" evidence="6"/>
<dbReference type="GO" id="GO:0006085">
    <property type="term" value="P:acetyl-CoA biosynthetic process"/>
    <property type="evidence" value="ECO:0007669"/>
    <property type="project" value="UniProtKB-UniRule"/>
</dbReference>
<sequence length="394" mass="44097">MKKILVINAGSSSLKWAFYNEDNLTLTASGLCERINLDGRIITKYNGEKFIDEINLPNHSVAVENLIKLWAKYDILHDLDQIYAIGFRTPLAGHNFLSPVFYDEKVKEGIEEAAKFIPLHAPATLAAVEAFEKYLPKVKKIIAQDTAFHTTIPAINSTFGINQEWAEKFHIKKFGYHGLSHDYINDKIKEILKKDKNNIVVAHLGSGSSICAIKNSKSFDVTVGFSSFDGLMMGTRTGAIDPGITDYLVRIEKQDIQEVFDMMVKKSGLLGVSGLSNDIRDLHAVYDTNPKAKLAIDLFVSKVIDYLVAYLNKVGPKIDALVFTAGIGENDDIIRQSVIKGLTAYNVALDEAKNLQSYDDYELISTPNSEFPIYKIRTNEEIVIAKYVKEMMQK</sequence>
<keyword evidence="6" id="KW-0479">Metal-binding</keyword>
<protein>
    <recommendedName>
        <fullName evidence="6">Acetate kinase</fullName>
        <ecNumber evidence="6">2.7.2.1</ecNumber>
    </recommendedName>
    <alternativeName>
        <fullName evidence="6">Acetokinase</fullName>
    </alternativeName>
</protein>
<dbReference type="HAMAP" id="MF_00020">
    <property type="entry name" value="Acetate_kinase"/>
    <property type="match status" value="1"/>
</dbReference>
<feature type="binding site" evidence="6">
    <location>
        <position position="88"/>
    </location>
    <ligand>
        <name>substrate</name>
    </ligand>
</feature>
<dbReference type="AlphaFoldDB" id="A0A168R6Z9"/>
<dbReference type="UniPathway" id="UPA00340">
    <property type="reaction ID" value="UER00458"/>
</dbReference>
<feature type="active site" description="Proton donor/acceptor" evidence="6">
    <location>
        <position position="145"/>
    </location>
</feature>
<comment type="caution">
    <text evidence="8">The sequence shown here is derived from an EMBL/GenBank/DDBJ whole genome shotgun (WGS) entry which is preliminary data.</text>
</comment>
<dbReference type="SUPFAM" id="SSF53067">
    <property type="entry name" value="Actin-like ATPase domain"/>
    <property type="match status" value="2"/>
</dbReference>
<accession>A0A168R6Z9</accession>
<evidence type="ECO:0000256" key="7">
    <source>
        <dbReference type="RuleBase" id="RU003835"/>
    </source>
</evidence>
<keyword evidence="6" id="KW-0460">Magnesium</keyword>
<dbReference type="InterPro" id="IPR023865">
    <property type="entry name" value="Aliphatic_acid_kinase_CS"/>
</dbReference>
<keyword evidence="4 6" id="KW-0418">Kinase</keyword>
<keyword evidence="9" id="KW-1185">Reference proteome</keyword>
<dbReference type="EMBL" id="LVLH01000049">
    <property type="protein sequence ID" value="OAB48662.1"/>
    <property type="molecule type" value="Genomic_DNA"/>
</dbReference>
<dbReference type="STRING" id="29557.MGALLINA_05870"/>
<keyword evidence="3 6" id="KW-0547">Nucleotide-binding</keyword>
<dbReference type="PATRIC" id="fig|29557.3.peg.594"/>
<keyword evidence="6" id="KW-0963">Cytoplasm</keyword>
<comment type="catalytic activity">
    <reaction evidence="6">
        <text>acetate + ATP = acetyl phosphate + ADP</text>
        <dbReference type="Rhea" id="RHEA:11352"/>
        <dbReference type="ChEBI" id="CHEBI:22191"/>
        <dbReference type="ChEBI" id="CHEBI:30089"/>
        <dbReference type="ChEBI" id="CHEBI:30616"/>
        <dbReference type="ChEBI" id="CHEBI:456216"/>
        <dbReference type="EC" id="2.7.2.1"/>
    </reaction>
</comment>
<proteinExistence type="inferred from homology"/>
<dbReference type="Pfam" id="PF00871">
    <property type="entry name" value="Acetate_kinase"/>
    <property type="match status" value="1"/>
</dbReference>
<dbReference type="GO" id="GO:0000287">
    <property type="term" value="F:magnesium ion binding"/>
    <property type="evidence" value="ECO:0007669"/>
    <property type="project" value="UniProtKB-UniRule"/>
</dbReference>
<evidence type="ECO:0000256" key="2">
    <source>
        <dbReference type="ARBA" id="ARBA00022679"/>
    </source>
</evidence>
<feature type="binding site" evidence="6">
    <location>
        <begin position="326"/>
        <end position="330"/>
    </location>
    <ligand>
        <name>ATP</name>
        <dbReference type="ChEBI" id="CHEBI:30616"/>
    </ligand>
</feature>
<feature type="binding site" evidence="6">
    <location>
        <position position="15"/>
    </location>
    <ligand>
        <name>ATP</name>
        <dbReference type="ChEBI" id="CHEBI:30616"/>
    </ligand>
</feature>
<feature type="binding site" evidence="6">
    <location>
        <position position="380"/>
    </location>
    <ligand>
        <name>Mg(2+)</name>
        <dbReference type="ChEBI" id="CHEBI:18420"/>
    </ligand>
</feature>
<dbReference type="InterPro" id="IPR004372">
    <property type="entry name" value="Ac/propionate_kinase"/>
</dbReference>
<dbReference type="PIRSF" id="PIRSF000722">
    <property type="entry name" value="Acetate_prop_kin"/>
    <property type="match status" value="1"/>
</dbReference>
<comment type="similarity">
    <text evidence="1 6 7">Belongs to the acetokinase family.</text>
</comment>
<dbReference type="PRINTS" id="PR00471">
    <property type="entry name" value="ACETATEKNASE"/>
</dbReference>
<dbReference type="InterPro" id="IPR000890">
    <property type="entry name" value="Aliphatic_acid_kin_short-chain"/>
</dbReference>
<comment type="function">
    <text evidence="6">Catalyzes the formation of acetyl phosphate from acetate and ATP. Can also catalyze the reverse reaction.</text>
</comment>
<name>A0A168R6Z9_9BACT</name>
<dbReference type="GO" id="GO:0005737">
    <property type="term" value="C:cytoplasm"/>
    <property type="evidence" value="ECO:0007669"/>
    <property type="project" value="UniProtKB-SubCell"/>
</dbReference>